<evidence type="ECO:0000256" key="3">
    <source>
        <dbReference type="ARBA" id="ARBA00022692"/>
    </source>
</evidence>
<feature type="chain" id="PRO_5003508708" description="GOLD domain-containing protein" evidence="11">
    <location>
        <begin position="19"/>
        <end position="210"/>
    </location>
</feature>
<dbReference type="RefSeq" id="XP_003686891.1">
    <property type="nucleotide sequence ID" value="XM_003686843.1"/>
</dbReference>
<dbReference type="eggNOG" id="KOG1693">
    <property type="taxonomic scope" value="Eukaryota"/>
</dbReference>
<evidence type="ECO:0000313" key="13">
    <source>
        <dbReference type="EMBL" id="CCE64457.1"/>
    </source>
</evidence>
<dbReference type="AlphaFoldDB" id="G8BWK6"/>
<keyword evidence="5" id="KW-0931">ER-Golgi transport</keyword>
<comment type="similarity">
    <text evidence="2 9">Belongs to the EMP24/GP25L family.</text>
</comment>
<feature type="domain" description="GOLD" evidence="12">
    <location>
        <begin position="34"/>
        <end position="118"/>
    </location>
</feature>
<keyword evidence="7 10" id="KW-0472">Membrane</keyword>
<evidence type="ECO:0000256" key="4">
    <source>
        <dbReference type="ARBA" id="ARBA00022729"/>
    </source>
</evidence>
<evidence type="ECO:0000256" key="7">
    <source>
        <dbReference type="ARBA" id="ARBA00023136"/>
    </source>
</evidence>
<proteinExistence type="inferred from homology"/>
<dbReference type="GO" id="GO:0005737">
    <property type="term" value="C:cytoplasm"/>
    <property type="evidence" value="ECO:0007669"/>
    <property type="project" value="GOC"/>
</dbReference>
<dbReference type="GO" id="GO:0006888">
    <property type="term" value="P:endoplasmic reticulum to Golgi vesicle-mediated transport"/>
    <property type="evidence" value="ECO:0007669"/>
    <property type="project" value="UniProtKB-ARBA"/>
</dbReference>
<evidence type="ECO:0000259" key="12">
    <source>
        <dbReference type="PROSITE" id="PS50866"/>
    </source>
</evidence>
<dbReference type="HOGENOM" id="CLU_066963_4_2_1"/>
<evidence type="ECO:0000256" key="2">
    <source>
        <dbReference type="ARBA" id="ARBA00007104"/>
    </source>
</evidence>
<protein>
    <recommendedName>
        <fullName evidence="12">GOLD domain-containing protein</fullName>
    </recommendedName>
</protein>
<dbReference type="GeneID" id="11533906"/>
<accession>G8BWK6</accession>
<dbReference type="KEGG" id="tpf:TPHA_0H02540"/>
<dbReference type="Pfam" id="PF01105">
    <property type="entry name" value="EMP24_GP25L"/>
    <property type="match status" value="1"/>
</dbReference>
<keyword evidence="3 9" id="KW-0812">Transmembrane</keyword>
<dbReference type="GO" id="GO:0012505">
    <property type="term" value="C:endomembrane system"/>
    <property type="evidence" value="ECO:0007669"/>
    <property type="project" value="UniProtKB-SubCell"/>
</dbReference>
<evidence type="ECO:0000256" key="6">
    <source>
        <dbReference type="ARBA" id="ARBA00022989"/>
    </source>
</evidence>
<dbReference type="InterPro" id="IPR036598">
    <property type="entry name" value="GOLD_dom_sf"/>
</dbReference>
<comment type="subcellular location">
    <subcellularLocation>
        <location evidence="8">Endomembrane system</location>
        <topology evidence="8">Single-pass membrane protein</topology>
    </subcellularLocation>
    <subcellularLocation>
        <location evidence="1 9">Membrane</location>
        <topology evidence="1 9">Single-pass type I membrane protein</topology>
    </subcellularLocation>
</comment>
<dbReference type="InterPro" id="IPR009038">
    <property type="entry name" value="GOLD_dom"/>
</dbReference>
<evidence type="ECO:0000256" key="8">
    <source>
        <dbReference type="ARBA" id="ARBA00037847"/>
    </source>
</evidence>
<sequence>MLYSVLFSTLLFVTEIFASTQQIPIVLELPAHSSECLYEDLHNPDDTINISYQVLTGGNFEIDFKIEAPDKSELVSEVQKKYSDFALKSFGLGQYKFCFFNNYGSDSKKVEIILGLESRLVSVKDVEDDDDGKDAVANNAIEEIDRNLDKITKSLNYLRAREWRNMSTVQSTEFRITWLSLLVIAVMIGISVGQAFIIQFFFTKNRKNYV</sequence>
<dbReference type="PANTHER" id="PTHR22811">
    <property type="entry name" value="TRANSMEMBRANE EMP24 DOMAIN-CONTAINING PROTEIN"/>
    <property type="match status" value="1"/>
</dbReference>
<evidence type="ECO:0000256" key="10">
    <source>
        <dbReference type="SAM" id="Phobius"/>
    </source>
</evidence>
<dbReference type="SMART" id="SM01190">
    <property type="entry name" value="EMP24_GP25L"/>
    <property type="match status" value="1"/>
</dbReference>
<dbReference type="InterPro" id="IPR015720">
    <property type="entry name" value="Emp24-like"/>
</dbReference>
<dbReference type="Proteomes" id="UP000005666">
    <property type="component" value="Chromosome 8"/>
</dbReference>
<dbReference type="EMBL" id="HE612863">
    <property type="protein sequence ID" value="CCE64457.1"/>
    <property type="molecule type" value="Genomic_DNA"/>
</dbReference>
<keyword evidence="4 11" id="KW-0732">Signal</keyword>
<dbReference type="STRING" id="1071381.G8BWK6"/>
<evidence type="ECO:0000256" key="5">
    <source>
        <dbReference type="ARBA" id="ARBA00022892"/>
    </source>
</evidence>
<evidence type="ECO:0000256" key="11">
    <source>
        <dbReference type="SAM" id="SignalP"/>
    </source>
</evidence>
<evidence type="ECO:0000313" key="14">
    <source>
        <dbReference type="Proteomes" id="UP000005666"/>
    </source>
</evidence>
<evidence type="ECO:0000256" key="1">
    <source>
        <dbReference type="ARBA" id="ARBA00004479"/>
    </source>
</evidence>
<keyword evidence="5" id="KW-0813">Transport</keyword>
<dbReference type="GO" id="GO:0016020">
    <property type="term" value="C:membrane"/>
    <property type="evidence" value="ECO:0007669"/>
    <property type="project" value="UniProtKB-SubCell"/>
</dbReference>
<feature type="transmembrane region" description="Helical" evidence="10">
    <location>
        <begin position="176"/>
        <end position="202"/>
    </location>
</feature>
<reference evidence="13 14" key="1">
    <citation type="journal article" date="2011" name="Proc. Natl. Acad. Sci. U.S.A.">
        <title>Evolutionary erosion of yeast sex chromosomes by mating-type switching accidents.</title>
        <authorList>
            <person name="Gordon J.L."/>
            <person name="Armisen D."/>
            <person name="Proux-Wera E."/>
            <person name="Oheigeartaigh S.S."/>
            <person name="Byrne K.P."/>
            <person name="Wolfe K.H."/>
        </authorList>
    </citation>
    <scope>NUCLEOTIDE SEQUENCE [LARGE SCALE GENOMIC DNA]</scope>
    <source>
        <strain evidence="14">ATCC 24235 / CBS 4417 / NBRC 1672 / NRRL Y-8282 / UCD 70-5</strain>
    </source>
</reference>
<keyword evidence="6 10" id="KW-1133">Transmembrane helix</keyword>
<dbReference type="OMA" id="NAEDCFY"/>
<feature type="signal peptide" evidence="11">
    <location>
        <begin position="1"/>
        <end position="18"/>
    </location>
</feature>
<gene>
    <name evidence="13" type="primary">TPHA0H02540</name>
    <name evidence="13" type="ordered locus">TPHA_0H02540</name>
</gene>
<keyword evidence="14" id="KW-1185">Reference proteome</keyword>
<dbReference type="PROSITE" id="PS50866">
    <property type="entry name" value="GOLD"/>
    <property type="match status" value="1"/>
</dbReference>
<name>G8BWK6_TETPH</name>
<dbReference type="SUPFAM" id="SSF101576">
    <property type="entry name" value="Supernatant protein factor (SPF), C-terminal domain"/>
    <property type="match status" value="1"/>
</dbReference>
<evidence type="ECO:0000256" key="9">
    <source>
        <dbReference type="RuleBase" id="RU003827"/>
    </source>
</evidence>
<organism evidence="13 14">
    <name type="scientific">Tetrapisispora phaffii (strain ATCC 24235 / CBS 4417 / NBRC 1672 / NRRL Y-8282 / UCD 70-5)</name>
    <name type="common">Yeast</name>
    <name type="synonym">Fabospora phaffii</name>
    <dbReference type="NCBI Taxonomy" id="1071381"/>
    <lineage>
        <taxon>Eukaryota</taxon>
        <taxon>Fungi</taxon>
        <taxon>Dikarya</taxon>
        <taxon>Ascomycota</taxon>
        <taxon>Saccharomycotina</taxon>
        <taxon>Saccharomycetes</taxon>
        <taxon>Saccharomycetales</taxon>
        <taxon>Saccharomycetaceae</taxon>
        <taxon>Tetrapisispora</taxon>
    </lineage>
</organism>
<dbReference type="OrthoDB" id="1929172at2759"/>